<feature type="chain" id="PRO_5046204806" evidence="2">
    <location>
        <begin position="27"/>
        <end position="198"/>
    </location>
</feature>
<gene>
    <name evidence="3" type="ORF">ACFSXZ_08790</name>
</gene>
<keyword evidence="2" id="KW-0732">Signal</keyword>
<name>A0ABW5FQY6_9PSEU</name>
<dbReference type="PROSITE" id="PS51257">
    <property type="entry name" value="PROKAR_LIPOPROTEIN"/>
    <property type="match status" value="1"/>
</dbReference>
<proteinExistence type="predicted"/>
<evidence type="ECO:0000313" key="3">
    <source>
        <dbReference type="EMBL" id="MFD2416426.1"/>
    </source>
</evidence>
<feature type="compositionally biased region" description="Low complexity" evidence="1">
    <location>
        <begin position="30"/>
        <end position="43"/>
    </location>
</feature>
<feature type="region of interest" description="Disordered" evidence="1">
    <location>
        <begin position="25"/>
        <end position="47"/>
    </location>
</feature>
<keyword evidence="4" id="KW-1185">Reference proteome</keyword>
<evidence type="ECO:0000256" key="1">
    <source>
        <dbReference type="SAM" id="MobiDB-lite"/>
    </source>
</evidence>
<dbReference type="Proteomes" id="UP001597417">
    <property type="component" value="Unassembled WGS sequence"/>
</dbReference>
<evidence type="ECO:0000256" key="2">
    <source>
        <dbReference type="SAM" id="SignalP"/>
    </source>
</evidence>
<protein>
    <submittedName>
        <fullName evidence="3">DUF3558 domain-containing protein</fullName>
    </submittedName>
</protein>
<reference evidence="4" key="1">
    <citation type="journal article" date="2019" name="Int. J. Syst. Evol. Microbiol.">
        <title>The Global Catalogue of Microorganisms (GCM) 10K type strain sequencing project: providing services to taxonomists for standard genome sequencing and annotation.</title>
        <authorList>
            <consortium name="The Broad Institute Genomics Platform"/>
            <consortium name="The Broad Institute Genome Sequencing Center for Infectious Disease"/>
            <person name="Wu L."/>
            <person name="Ma J."/>
        </authorList>
    </citation>
    <scope>NUCLEOTIDE SEQUENCE [LARGE SCALE GENOMIC DNA]</scope>
    <source>
        <strain evidence="4">CGMCC 4.7645</strain>
    </source>
</reference>
<dbReference type="RefSeq" id="WP_378263200.1">
    <property type="nucleotide sequence ID" value="NZ_JBHUKR010000006.1"/>
</dbReference>
<dbReference type="Pfam" id="PF12079">
    <property type="entry name" value="DUF3558"/>
    <property type="match status" value="1"/>
</dbReference>
<sequence length="198" mass="20285">MRGKLLVSVGLIGFVLLQGCSSTPGAGTPSGTVSSTNSSSSVSAPKVQNPLPASVISKHPCLSALTDGQLADLIGEVPQAQHTDNAAGPGCGWTKPSTAAGIDVAWMTGLRNGLSDYYAQKQRDAYQQPITIGGYPAVAYNSTEVHPVGDCSVGVGIADNLAFDVHFIVGSDRYGKLNPCDAAKAIAEDVLTNLKAAQ</sequence>
<dbReference type="InterPro" id="IPR024520">
    <property type="entry name" value="DUF3558"/>
</dbReference>
<comment type="caution">
    <text evidence="3">The sequence shown here is derived from an EMBL/GenBank/DDBJ whole genome shotgun (WGS) entry which is preliminary data.</text>
</comment>
<organism evidence="3 4">
    <name type="scientific">Amycolatopsis pigmentata</name>
    <dbReference type="NCBI Taxonomy" id="450801"/>
    <lineage>
        <taxon>Bacteria</taxon>
        <taxon>Bacillati</taxon>
        <taxon>Actinomycetota</taxon>
        <taxon>Actinomycetes</taxon>
        <taxon>Pseudonocardiales</taxon>
        <taxon>Pseudonocardiaceae</taxon>
        <taxon>Amycolatopsis</taxon>
    </lineage>
</organism>
<feature type="signal peptide" evidence="2">
    <location>
        <begin position="1"/>
        <end position="26"/>
    </location>
</feature>
<accession>A0ABW5FQY6</accession>
<dbReference type="EMBL" id="JBHUKR010000006">
    <property type="protein sequence ID" value="MFD2416426.1"/>
    <property type="molecule type" value="Genomic_DNA"/>
</dbReference>
<evidence type="ECO:0000313" key="4">
    <source>
        <dbReference type="Proteomes" id="UP001597417"/>
    </source>
</evidence>